<reference evidence="2" key="1">
    <citation type="submission" date="2013-09" db="EMBL/GenBank/DDBJ databases">
        <title>Corchorus olitorius genome sequencing.</title>
        <authorList>
            <person name="Alam M."/>
            <person name="Haque M.S."/>
            <person name="Islam M.S."/>
            <person name="Emdad E.M."/>
            <person name="Islam M.M."/>
            <person name="Ahmed B."/>
            <person name="Halim A."/>
            <person name="Hossen Q.M.M."/>
            <person name="Hossain M.Z."/>
            <person name="Ahmed R."/>
            <person name="Khan M.M."/>
            <person name="Islam R."/>
            <person name="Rashid M.M."/>
            <person name="Khan S.A."/>
            <person name="Rahman M.S."/>
            <person name="Alam M."/>
            <person name="Yahiya A.S."/>
            <person name="Khan M.S."/>
            <person name="Azam M.S."/>
            <person name="Haque T."/>
            <person name="Lashkar M.Z.H."/>
            <person name="Akhand A.I."/>
            <person name="Morshed G."/>
            <person name="Roy S."/>
            <person name="Uddin K.S."/>
            <person name="Rabeya T."/>
            <person name="Hossain A.S."/>
            <person name="Chowdhury A."/>
            <person name="Snigdha A.R."/>
            <person name="Mortoza M.S."/>
            <person name="Matin S.A."/>
            <person name="Hoque S.M.E."/>
            <person name="Islam M.K."/>
            <person name="Roy D.K."/>
            <person name="Haider R."/>
            <person name="Moosa M.M."/>
            <person name="Elias S.M."/>
            <person name="Hasan A.M."/>
            <person name="Jahan S."/>
            <person name="Shafiuddin M."/>
            <person name="Mahmood N."/>
            <person name="Shommy N.S."/>
        </authorList>
    </citation>
    <scope>NUCLEOTIDE SEQUENCE [LARGE SCALE GENOMIC DNA]</scope>
    <source>
        <strain evidence="2">cv. O-4</strain>
    </source>
</reference>
<protein>
    <submittedName>
        <fullName evidence="1">Uncharacterized protein</fullName>
    </submittedName>
</protein>
<evidence type="ECO:0000313" key="1">
    <source>
        <dbReference type="EMBL" id="OMP14104.1"/>
    </source>
</evidence>
<accession>A0A1R3L431</accession>
<proteinExistence type="predicted"/>
<dbReference type="Proteomes" id="UP000187203">
    <property type="component" value="Unassembled WGS sequence"/>
</dbReference>
<dbReference type="AlphaFoldDB" id="A0A1R3L431"/>
<organism evidence="1 2">
    <name type="scientific">Corchorus olitorius</name>
    <dbReference type="NCBI Taxonomy" id="93759"/>
    <lineage>
        <taxon>Eukaryota</taxon>
        <taxon>Viridiplantae</taxon>
        <taxon>Streptophyta</taxon>
        <taxon>Embryophyta</taxon>
        <taxon>Tracheophyta</taxon>
        <taxon>Spermatophyta</taxon>
        <taxon>Magnoliopsida</taxon>
        <taxon>eudicotyledons</taxon>
        <taxon>Gunneridae</taxon>
        <taxon>Pentapetalae</taxon>
        <taxon>rosids</taxon>
        <taxon>malvids</taxon>
        <taxon>Malvales</taxon>
        <taxon>Malvaceae</taxon>
        <taxon>Grewioideae</taxon>
        <taxon>Apeibeae</taxon>
        <taxon>Corchorus</taxon>
    </lineage>
</organism>
<dbReference type="EMBL" id="AWUE01002029">
    <property type="protein sequence ID" value="OMP14104.1"/>
    <property type="molecule type" value="Genomic_DNA"/>
</dbReference>
<sequence>MPDRTSRIESSPLLKGLLIYFDFVAIRISYPPVPSVG</sequence>
<evidence type="ECO:0000313" key="2">
    <source>
        <dbReference type="Proteomes" id="UP000187203"/>
    </source>
</evidence>
<keyword evidence="2" id="KW-1185">Reference proteome</keyword>
<comment type="caution">
    <text evidence="1">The sequence shown here is derived from an EMBL/GenBank/DDBJ whole genome shotgun (WGS) entry which is preliminary data.</text>
</comment>
<gene>
    <name evidence="1" type="ORF">COLO4_00298</name>
</gene>
<name>A0A1R3L431_9ROSI</name>